<dbReference type="Gene3D" id="1.10.555.10">
    <property type="entry name" value="Rho GTPase activation protein"/>
    <property type="match status" value="1"/>
</dbReference>
<feature type="domain" description="Rho-GAP" evidence="4">
    <location>
        <begin position="612"/>
        <end position="790"/>
    </location>
</feature>
<dbReference type="Pfam" id="PF00621">
    <property type="entry name" value="RhoGEF"/>
    <property type="match status" value="1"/>
</dbReference>
<dbReference type="RefSeq" id="XP_024880642.1">
    <property type="nucleotide sequence ID" value="XM_025024874.1"/>
</dbReference>
<dbReference type="Gene3D" id="2.30.29.30">
    <property type="entry name" value="Pleckstrin-homology domain (PH domain)/Phosphotyrosine-binding domain (PTB)"/>
    <property type="match status" value="1"/>
</dbReference>
<evidence type="ECO:0000313" key="6">
    <source>
        <dbReference type="RefSeq" id="XP_024880642.1"/>
    </source>
</evidence>
<keyword evidence="1" id="KW-0343">GTPase activation</keyword>
<dbReference type="InterPro" id="IPR000219">
    <property type="entry name" value="DH_dom"/>
</dbReference>
<dbReference type="PANTHER" id="PTHR23179">
    <property type="entry name" value="T-CELL ACTIVATION RHO GTPASE ACTIVATING PROTEIN-RELATED"/>
    <property type="match status" value="1"/>
</dbReference>
<reference evidence="6" key="1">
    <citation type="submission" date="2025-08" db="UniProtKB">
        <authorList>
            <consortium name="RefSeq"/>
        </authorList>
    </citation>
    <scope>IDENTIFICATION</scope>
    <source>
        <tissue evidence="6">Whole body</tissue>
    </source>
</reference>
<dbReference type="GO" id="GO:0005085">
    <property type="term" value="F:guanyl-nucleotide exchange factor activity"/>
    <property type="evidence" value="ECO:0007669"/>
    <property type="project" value="InterPro"/>
</dbReference>
<feature type="compositionally biased region" description="Pro residues" evidence="2">
    <location>
        <begin position="1184"/>
        <end position="1197"/>
    </location>
</feature>
<keyword evidence="5" id="KW-1185">Reference proteome</keyword>
<dbReference type="PROSITE" id="PS50238">
    <property type="entry name" value="RHOGAP"/>
    <property type="match status" value="1"/>
</dbReference>
<evidence type="ECO:0000256" key="2">
    <source>
        <dbReference type="SAM" id="MobiDB-lite"/>
    </source>
</evidence>
<proteinExistence type="predicted"/>
<evidence type="ECO:0000259" key="3">
    <source>
        <dbReference type="PROSITE" id="PS50010"/>
    </source>
</evidence>
<evidence type="ECO:0000256" key="1">
    <source>
        <dbReference type="ARBA" id="ARBA00022468"/>
    </source>
</evidence>
<dbReference type="SUPFAM" id="SSF48350">
    <property type="entry name" value="GTPase activation domain, GAP"/>
    <property type="match status" value="1"/>
</dbReference>
<dbReference type="SUPFAM" id="SSF48065">
    <property type="entry name" value="DBL homology domain (DH-domain)"/>
    <property type="match status" value="1"/>
</dbReference>
<feature type="region of interest" description="Disordered" evidence="2">
    <location>
        <begin position="907"/>
        <end position="935"/>
    </location>
</feature>
<feature type="compositionally biased region" description="Low complexity" evidence="2">
    <location>
        <begin position="1032"/>
        <end position="1042"/>
    </location>
</feature>
<dbReference type="CDD" id="cd13319">
    <property type="entry name" value="PH_RARhoGAP"/>
    <property type="match status" value="1"/>
</dbReference>
<feature type="region of interest" description="Disordered" evidence="2">
    <location>
        <begin position="855"/>
        <end position="884"/>
    </location>
</feature>
<gene>
    <name evidence="6" type="primary">LOC112460267</name>
</gene>
<evidence type="ECO:0000259" key="4">
    <source>
        <dbReference type="PROSITE" id="PS50238"/>
    </source>
</evidence>
<dbReference type="InterPro" id="IPR035899">
    <property type="entry name" value="DBL_dom_sf"/>
</dbReference>
<name>A0A6J1QE90_9HYME</name>
<dbReference type="InterPro" id="IPR011993">
    <property type="entry name" value="PH-like_dom_sf"/>
</dbReference>
<feature type="compositionally biased region" description="Polar residues" evidence="2">
    <location>
        <begin position="866"/>
        <end position="875"/>
    </location>
</feature>
<feature type="region of interest" description="Disordered" evidence="2">
    <location>
        <begin position="1023"/>
        <end position="1042"/>
    </location>
</feature>
<dbReference type="Pfam" id="PF00620">
    <property type="entry name" value="RhoGAP"/>
    <property type="match status" value="1"/>
</dbReference>
<dbReference type="GeneID" id="112460267"/>
<dbReference type="Proteomes" id="UP000504618">
    <property type="component" value="Unplaced"/>
</dbReference>
<accession>A0A6J1QE90</accession>
<organism evidence="5 6">
    <name type="scientific">Temnothorax curvispinosus</name>
    <dbReference type="NCBI Taxonomy" id="300111"/>
    <lineage>
        <taxon>Eukaryota</taxon>
        <taxon>Metazoa</taxon>
        <taxon>Ecdysozoa</taxon>
        <taxon>Arthropoda</taxon>
        <taxon>Hexapoda</taxon>
        <taxon>Insecta</taxon>
        <taxon>Pterygota</taxon>
        <taxon>Neoptera</taxon>
        <taxon>Endopterygota</taxon>
        <taxon>Hymenoptera</taxon>
        <taxon>Apocrita</taxon>
        <taxon>Aculeata</taxon>
        <taxon>Formicoidea</taxon>
        <taxon>Formicidae</taxon>
        <taxon>Myrmicinae</taxon>
        <taxon>Temnothorax</taxon>
    </lineage>
</organism>
<dbReference type="PROSITE" id="PS50010">
    <property type="entry name" value="DH_2"/>
    <property type="match status" value="1"/>
</dbReference>
<dbReference type="AlphaFoldDB" id="A0A6J1QE90"/>
<dbReference type="GO" id="GO:0005096">
    <property type="term" value="F:GTPase activator activity"/>
    <property type="evidence" value="ECO:0007669"/>
    <property type="project" value="UniProtKB-KW"/>
</dbReference>
<sequence length="1218" mass="137879">MEFGSYKGTGPRVRLRRRADVGRRLTRRLSLVAKMPAAFLSRANPPEPRPVEITAIAPDKTQLTLSASSPGAISSVVAPILLKYRVCRPRLLLAGSRAEVDPAADVALLHGEVLLIEDSARQFDAIGDTDRRYRATEKLLHAEEEYQEALCSAKELYARPLARSYPEFHDVIFQPLADLSRVSAEHCQRIRGVLENWDSGAFKSRDLFPGPFWNSYWEYLEKYSEARRTLDELRATEDPLLHFLSLRQAAARHSPLSLLLLPVQRLADYERYLGQEARSLIDSECIDSGAVLHRGQLEGDLHRIQELFPGDNLRLHERDVVTTKMKNMLRKRNGSTPARLTRGLSQKALDIPDSGSSPIKSPTRTFLLETPVQFTTGMQSQERHLFLFTDLLLIAKARNSGNFKLKQIVKMSELWLTAGHIEDVAESSKSVETSFVIGWPTTNVVATFMTAAARDLWWGRLNDLVQEERSKEPSNTNIQVMYHDNDTHTDYCKTITVDSDKTAQDCVSKAMLLWDLQASSGPFQLWARTFPDEPPYPLIGHERPFAVKMSRLRHMLSTDEGFDLVHINNSGVDLCHFILRPVMKTPAKKNNRSKITGLLRRSLSLNPHLFGVPLARLDENGLPKPVLVMLQQLFAKGPFMQGIFRKSANVRIVRELREQIESTGDPSCLEDAPIIAVAALLKDFLRSLPDPLLTSHLFPLWMDSLGTPSPVQTIKSILHRLPKANFTLLSHLICVLHHVAKRSKRNLMCASNLGVCCGPSLLWSSNPTVNQSRAIPTITEMLICHCEDLFGADVTHLLGEDTRSDSGAEESTDSLHSGGISLDSLDLTEAPRRDPMSLSRDSGLTLSDCQLFIPESPVGSEDSAPNAPTSTNYDKSFTKEEKSNGKTYMPVYRCGWEERLNGYASGNHNHTNSTEHNFREEKANECYPNPSQSSNFQRQDWLRAQLKRTPRTNRLDEHEHRKERFGDKDIYDREYLRQDTIKENVENCKTYRSRQLNVSYEILSEEYNSKSLQQDIRNAERVSIHDSEQDLTSGGDTSRSSSDCYEFKKVKSSEVQYVSLESPMSEKERCRQARDRDLYDDFVRVKASIYMEALKYCKSKDSNGESDGKVTYCQDRSRSTEIYGTADANDSYKSVVDLSEDEQEKRTTSWPDTPPPLPPRLRHLPPVHMNLEDRHKVAGRSRSLPPPPPYRPPPQPRAPITTRHLGFGRSVVDDESYV</sequence>
<dbReference type="SMART" id="SM00324">
    <property type="entry name" value="RhoGAP"/>
    <property type="match status" value="1"/>
</dbReference>
<feature type="region of interest" description="Disordered" evidence="2">
    <location>
        <begin position="801"/>
        <end position="842"/>
    </location>
</feature>
<dbReference type="PANTHER" id="PTHR23179:SF3">
    <property type="entry name" value="RHO GTPASE-ACTIVATING PROTEIN 20"/>
    <property type="match status" value="1"/>
</dbReference>
<dbReference type="OrthoDB" id="27389at2759"/>
<dbReference type="GO" id="GO:0007165">
    <property type="term" value="P:signal transduction"/>
    <property type="evidence" value="ECO:0007669"/>
    <property type="project" value="InterPro"/>
</dbReference>
<protein>
    <submittedName>
        <fullName evidence="6">Uncharacterized protein LOC112460267 isoform X1</fullName>
    </submittedName>
</protein>
<evidence type="ECO:0000313" key="5">
    <source>
        <dbReference type="Proteomes" id="UP000504618"/>
    </source>
</evidence>
<dbReference type="Pfam" id="PF22286">
    <property type="entry name" value="RHG20_PH"/>
    <property type="match status" value="1"/>
</dbReference>
<dbReference type="InterPro" id="IPR000198">
    <property type="entry name" value="RhoGAP_dom"/>
</dbReference>
<feature type="domain" description="DH" evidence="3">
    <location>
        <begin position="131"/>
        <end position="273"/>
    </location>
</feature>
<feature type="region of interest" description="Disordered" evidence="2">
    <location>
        <begin position="1137"/>
        <end position="1218"/>
    </location>
</feature>
<dbReference type="InterPro" id="IPR008936">
    <property type="entry name" value="Rho_GTPase_activation_prot"/>
</dbReference>
<dbReference type="SUPFAM" id="SSF50729">
    <property type="entry name" value="PH domain-like"/>
    <property type="match status" value="1"/>
</dbReference>
<dbReference type="InterPro" id="IPR047887">
    <property type="entry name" value="ARHGAP20_PH"/>
</dbReference>
<dbReference type="Gene3D" id="1.20.900.10">
    <property type="entry name" value="Dbl homology (DH) domain"/>
    <property type="match status" value="1"/>
</dbReference>